<proteinExistence type="predicted"/>
<evidence type="ECO:0000313" key="1">
    <source>
        <dbReference type="EMBL" id="MBP2362756.1"/>
    </source>
</evidence>
<gene>
    <name evidence="1" type="ORF">JOF59_005156</name>
</gene>
<comment type="caution">
    <text evidence="1">The sequence shown here is derived from an EMBL/GenBank/DDBJ whole genome shotgun (WGS) entry which is preliminary data.</text>
</comment>
<sequence length="87" mass="9852">MPDLLLGWRTSDLLDDSDPAVRVCAALSPAHVDRPRALAILLDALRDPRTTDGWFPEPLPCLDGWFRFTVLRSALVVVGHRRHRRGR</sequence>
<name>A0ABS4VG26_9ACTN</name>
<keyword evidence="2" id="KW-1185">Reference proteome</keyword>
<organism evidence="1 2">
    <name type="scientific">Streptomyces clavifer</name>
    <dbReference type="NCBI Taxonomy" id="68188"/>
    <lineage>
        <taxon>Bacteria</taxon>
        <taxon>Bacillati</taxon>
        <taxon>Actinomycetota</taxon>
        <taxon>Actinomycetes</taxon>
        <taxon>Kitasatosporales</taxon>
        <taxon>Streptomycetaceae</taxon>
        <taxon>Streptomyces</taxon>
    </lineage>
</organism>
<dbReference type="RefSeq" id="WP_274922906.1">
    <property type="nucleotide sequence ID" value="NZ_BMWJ01000005.1"/>
</dbReference>
<dbReference type="EMBL" id="JAGINS010000001">
    <property type="protein sequence ID" value="MBP2362756.1"/>
    <property type="molecule type" value="Genomic_DNA"/>
</dbReference>
<evidence type="ECO:0000313" key="2">
    <source>
        <dbReference type="Proteomes" id="UP001519311"/>
    </source>
</evidence>
<protein>
    <submittedName>
        <fullName evidence="1">Uncharacterized protein</fullName>
    </submittedName>
</protein>
<accession>A0ABS4VG26</accession>
<dbReference type="Proteomes" id="UP001519311">
    <property type="component" value="Unassembled WGS sequence"/>
</dbReference>
<reference evidence="1 2" key="1">
    <citation type="submission" date="2021-03" db="EMBL/GenBank/DDBJ databases">
        <title>Sequencing the genomes of 1000 actinobacteria strains.</title>
        <authorList>
            <person name="Klenk H.-P."/>
        </authorList>
    </citation>
    <scope>NUCLEOTIDE SEQUENCE [LARGE SCALE GENOMIC DNA]</scope>
    <source>
        <strain evidence="1 2">DSM 40843</strain>
    </source>
</reference>